<comment type="caution">
    <text evidence="1">The sequence shown here is derived from an EMBL/GenBank/DDBJ whole genome shotgun (WGS) entry which is preliminary data.</text>
</comment>
<keyword evidence="2" id="KW-1185">Reference proteome</keyword>
<reference evidence="1 2" key="1">
    <citation type="submission" date="2019-10" db="EMBL/GenBank/DDBJ databases">
        <title>Assembly and Annotation for the nematode Trichostrongylus colubriformis.</title>
        <authorList>
            <person name="Martin J."/>
        </authorList>
    </citation>
    <scope>NUCLEOTIDE SEQUENCE [LARGE SCALE GENOMIC DNA]</scope>
    <source>
        <strain evidence="1">G859</strain>
        <tissue evidence="1">Whole worm</tissue>
    </source>
</reference>
<evidence type="ECO:0000313" key="2">
    <source>
        <dbReference type="Proteomes" id="UP001331761"/>
    </source>
</evidence>
<accession>A0AAN8EQN4</accession>
<protein>
    <submittedName>
        <fullName evidence="1">Uncharacterized protein</fullName>
    </submittedName>
</protein>
<evidence type="ECO:0000313" key="1">
    <source>
        <dbReference type="EMBL" id="KAK5966081.1"/>
    </source>
</evidence>
<dbReference type="AlphaFoldDB" id="A0AAN8EQN4"/>
<dbReference type="Proteomes" id="UP001331761">
    <property type="component" value="Unassembled WGS sequence"/>
</dbReference>
<organism evidence="1 2">
    <name type="scientific">Trichostrongylus colubriformis</name>
    <name type="common">Black scour worm</name>
    <dbReference type="NCBI Taxonomy" id="6319"/>
    <lineage>
        <taxon>Eukaryota</taxon>
        <taxon>Metazoa</taxon>
        <taxon>Ecdysozoa</taxon>
        <taxon>Nematoda</taxon>
        <taxon>Chromadorea</taxon>
        <taxon>Rhabditida</taxon>
        <taxon>Rhabditina</taxon>
        <taxon>Rhabditomorpha</taxon>
        <taxon>Strongyloidea</taxon>
        <taxon>Trichostrongylidae</taxon>
        <taxon>Trichostrongylus</taxon>
    </lineage>
</organism>
<gene>
    <name evidence="1" type="ORF">GCK32_021408</name>
</gene>
<sequence>KLSSEMTPSDQMLPPIVITLDTSSPEIGTTSTSPMATPAKTRVLYCRKCEGHGEKGRGVYQGMWLRAIHRWQMVTNLLESEDSRTIGLISYFFIFQSDQCCSFCSHRVFCELYIVTRE</sequence>
<feature type="non-terminal residue" evidence="1">
    <location>
        <position position="1"/>
    </location>
</feature>
<name>A0AAN8EQN4_TRICO</name>
<dbReference type="EMBL" id="WIXE01023909">
    <property type="protein sequence ID" value="KAK5966081.1"/>
    <property type="molecule type" value="Genomic_DNA"/>
</dbReference>
<proteinExistence type="predicted"/>